<dbReference type="EMBL" id="WEGH01000001">
    <property type="protein sequence ID" value="MQY03789.1"/>
    <property type="molecule type" value="Genomic_DNA"/>
</dbReference>
<accession>A0A7K0BRI5</accession>
<gene>
    <name evidence="1" type="ORF">ACRB68_18350</name>
</gene>
<evidence type="ECO:0000313" key="2">
    <source>
        <dbReference type="Proteomes" id="UP000487268"/>
    </source>
</evidence>
<protein>
    <submittedName>
        <fullName evidence="1">Uncharacterized protein</fullName>
    </submittedName>
</protein>
<keyword evidence="2" id="KW-1185">Reference proteome</keyword>
<organism evidence="1 2">
    <name type="scientific">Actinomadura macrotermitis</name>
    <dbReference type="NCBI Taxonomy" id="2585200"/>
    <lineage>
        <taxon>Bacteria</taxon>
        <taxon>Bacillati</taxon>
        <taxon>Actinomycetota</taxon>
        <taxon>Actinomycetes</taxon>
        <taxon>Streptosporangiales</taxon>
        <taxon>Thermomonosporaceae</taxon>
        <taxon>Actinomadura</taxon>
    </lineage>
</organism>
<dbReference type="Proteomes" id="UP000487268">
    <property type="component" value="Unassembled WGS sequence"/>
</dbReference>
<reference evidence="1 2" key="1">
    <citation type="submission" date="2019-10" db="EMBL/GenBank/DDBJ databases">
        <title>Actinomadura rubteroloni sp. nov. and Actinomadura macrotermitis sp. nov., isolated from the gut of fungus growing-termite Macrotermes natalensis.</title>
        <authorList>
            <person name="Benndorf R."/>
            <person name="Martin K."/>
            <person name="Kuefner M."/>
            <person name="De Beer W."/>
            <person name="Kaster A.-K."/>
            <person name="Vollmers J."/>
            <person name="Poulsen M."/>
            <person name="Beemelmanns C."/>
        </authorList>
    </citation>
    <scope>NUCLEOTIDE SEQUENCE [LARGE SCALE GENOMIC DNA]</scope>
    <source>
        <strain evidence="1 2">RB68</strain>
    </source>
</reference>
<proteinExistence type="predicted"/>
<comment type="caution">
    <text evidence="1">The sequence shown here is derived from an EMBL/GenBank/DDBJ whole genome shotgun (WGS) entry which is preliminary data.</text>
</comment>
<name>A0A7K0BRI5_9ACTN</name>
<dbReference type="AlphaFoldDB" id="A0A7K0BRI5"/>
<sequence length="282" mass="30503">MLPGGISLGEDRAAITARLADAFGEHLGERRPFRKSASGTGVCDQYVDGGLILWFDDRDRLFYIELYEPAPVFHENVALLGRPYGDVVRDLRAAGVRLTEDGTGCEAPDAGFNLYVPDAEERAEPVQLVGVFRTGPSGSVLGMSDEEPVADITEHHLVSGAGTDRVRLGQDRHELRRLLGPAMQSVPSYGGAAEDWYFEHGLTLTFDEAGRLTTLVVTGPAWFDGVRLDRPMADVVADLTARGVAVEPFELGARVPEHGFTLQLSGLRNPAMPVTAVAFTAR</sequence>
<evidence type="ECO:0000313" key="1">
    <source>
        <dbReference type="EMBL" id="MQY03789.1"/>
    </source>
</evidence>